<evidence type="ECO:0000313" key="2">
    <source>
        <dbReference type="EMBL" id="ACS43700.1"/>
    </source>
</evidence>
<sequence length="327" mass="35876">MASAQQLIAMIRSHAAGDDDRFLSVAEEIAGDAAKAGRSRMAADMTALLKDLRTVRQGAGERAKPVALAAPRGELAALMRAAYPETRLSDLVVGPDLDRRLRRLVREHREREKLEDKGLAPRRKFLFSGPPGTGKSMTASAIAGELGLPLFTIQLDGVITKFMGETAAKLRLIFDAMHKARGVYFFDEVDALATRRGSDNDIGEARRMLNSFLMLLDEDASSSIVVAATNHRTLLDPAIFRRFHGVFGYALPSAQEARQVLRNHLLQFDRDALDWTTVDAAAQDLSHADLTAAADDAARDAVLDRDGRLDTELLVVALRDRATHHRD</sequence>
<dbReference type="PANTHER" id="PTHR23077">
    <property type="entry name" value="AAA-FAMILY ATPASE"/>
    <property type="match status" value="1"/>
</dbReference>
<dbReference type="PANTHER" id="PTHR23077:SF198">
    <property type="entry name" value="ATP-DEPENDENT ZINC METALLOPROTEASE FTSH"/>
    <property type="match status" value="1"/>
</dbReference>
<dbReference type="Pfam" id="PF00004">
    <property type="entry name" value="AAA"/>
    <property type="match status" value="1"/>
</dbReference>
<keyword evidence="3" id="KW-1185">Reference proteome</keyword>
<dbReference type="EMBL" id="CP001511">
    <property type="protein sequence ID" value="ACS43700.1"/>
    <property type="molecule type" value="Genomic_DNA"/>
</dbReference>
<accession>C5B5G8</accession>
<reference evidence="2 3" key="1">
    <citation type="journal article" date="2009" name="PLoS ONE">
        <title>Methylobacterium genome sequences: a reference blueprint to investigate microbial metabolism of C1 compounds from natural and industrial sources.</title>
        <authorList>
            <person name="Vuilleumier S."/>
            <person name="Chistoserdova L."/>
            <person name="Lee M.-C."/>
            <person name="Bringel F."/>
            <person name="Lajus A."/>
            <person name="Zhou Y."/>
            <person name="Gourion B."/>
            <person name="Barbe V."/>
            <person name="Chang J."/>
            <person name="Cruveiller S."/>
            <person name="Dossat C."/>
            <person name="Gillett W."/>
            <person name="Gruffaz C."/>
            <person name="Haugen E."/>
            <person name="Hourcade E."/>
            <person name="Levy R."/>
            <person name="Mangenot S."/>
            <person name="Muller E."/>
            <person name="Nadalig T."/>
            <person name="Pagni M."/>
            <person name="Penny C."/>
            <person name="Peyraud R."/>
            <person name="Robinson D.G."/>
            <person name="Roche D."/>
            <person name="Rouy Z."/>
            <person name="Saenampechek C."/>
            <person name="Salvignol G."/>
            <person name="Vallenet D."/>
            <person name="Wu Z."/>
            <person name="Marx C.J."/>
            <person name="Vorholt J.A."/>
            <person name="Olson M.V."/>
            <person name="Kaul R."/>
            <person name="Weissenbach J."/>
            <person name="Medigue C."/>
            <person name="Lidstrom M.E."/>
        </authorList>
    </citation>
    <scope>NUCLEOTIDE SEQUENCE [LARGE SCALE GENOMIC DNA]</scope>
    <source>
        <strain evidence="3">ATCC 14718 / DSM 1338 / JCM 2805 / NCIMB 9133 / AM1</strain>
    </source>
</reference>
<dbReference type="Gene3D" id="3.40.50.300">
    <property type="entry name" value="P-loop containing nucleotide triphosphate hydrolases"/>
    <property type="match status" value="1"/>
</dbReference>
<dbReference type="InterPro" id="IPR003959">
    <property type="entry name" value="ATPase_AAA_core"/>
</dbReference>
<gene>
    <name evidence="2" type="ordered locus">MexAM1_META2p0863</name>
</gene>
<keyword evidence="2" id="KW-0614">Plasmid</keyword>
<feature type="domain" description="AAA+ ATPase" evidence="1">
    <location>
        <begin position="121"/>
        <end position="253"/>
    </location>
</feature>
<protein>
    <submittedName>
        <fullName evidence="2">AAA superfamily ATPase</fullName>
    </submittedName>
</protein>
<dbReference type="SMART" id="SM00382">
    <property type="entry name" value="AAA"/>
    <property type="match status" value="1"/>
</dbReference>
<proteinExistence type="predicted"/>
<organism evidence="2 3">
    <name type="scientific">Methylorubrum extorquens (strain ATCC 14718 / DSM 1338 / JCM 2805 / NCIMB 9133 / AM1)</name>
    <name type="common">Methylobacterium extorquens</name>
    <dbReference type="NCBI Taxonomy" id="272630"/>
    <lineage>
        <taxon>Bacteria</taxon>
        <taxon>Pseudomonadati</taxon>
        <taxon>Pseudomonadota</taxon>
        <taxon>Alphaproteobacteria</taxon>
        <taxon>Hyphomicrobiales</taxon>
        <taxon>Methylobacteriaceae</taxon>
        <taxon>Methylorubrum</taxon>
    </lineage>
</organism>
<dbReference type="InterPro" id="IPR050168">
    <property type="entry name" value="AAA_ATPase_domain"/>
</dbReference>
<dbReference type="SUPFAM" id="SSF52540">
    <property type="entry name" value="P-loop containing nucleoside triphosphate hydrolases"/>
    <property type="match status" value="1"/>
</dbReference>
<dbReference type="Proteomes" id="UP000009081">
    <property type="component" value="Plasmid megaplasmid"/>
</dbReference>
<evidence type="ECO:0000259" key="1">
    <source>
        <dbReference type="SMART" id="SM00382"/>
    </source>
</evidence>
<dbReference type="RefSeq" id="WP_012754133.1">
    <property type="nucleotide sequence ID" value="NC_012811.1"/>
</dbReference>
<name>C5B5G8_METEA</name>
<dbReference type="InterPro" id="IPR027417">
    <property type="entry name" value="P-loop_NTPase"/>
</dbReference>
<dbReference type="InterPro" id="IPR003593">
    <property type="entry name" value="AAA+_ATPase"/>
</dbReference>
<evidence type="ECO:0000313" key="3">
    <source>
        <dbReference type="Proteomes" id="UP000009081"/>
    </source>
</evidence>
<geneLocation type="plasmid" evidence="2 3">
    <name>megaplasmid</name>
</geneLocation>
<dbReference type="OrthoDB" id="7438987at2"/>
<dbReference type="KEGG" id="mea:Mex_2p0863"/>
<dbReference type="GO" id="GO:0016887">
    <property type="term" value="F:ATP hydrolysis activity"/>
    <property type="evidence" value="ECO:0007669"/>
    <property type="project" value="InterPro"/>
</dbReference>
<dbReference type="HOGENOM" id="CLU_000688_25_0_5"/>
<dbReference type="AlphaFoldDB" id="C5B5G8"/>
<dbReference type="GO" id="GO:0005524">
    <property type="term" value="F:ATP binding"/>
    <property type="evidence" value="ECO:0007669"/>
    <property type="project" value="InterPro"/>
</dbReference>
<dbReference type="CDD" id="cd19481">
    <property type="entry name" value="RecA-like_protease"/>
    <property type="match status" value="1"/>
</dbReference>